<protein>
    <submittedName>
        <fullName evidence="2">Uncharacterized protein</fullName>
    </submittedName>
</protein>
<dbReference type="Proteomes" id="UP000747399">
    <property type="component" value="Unassembled WGS sequence"/>
</dbReference>
<dbReference type="EMBL" id="BNCO01000025">
    <property type="protein sequence ID" value="GIL56690.1"/>
    <property type="molecule type" value="Genomic_DNA"/>
</dbReference>
<evidence type="ECO:0000256" key="1">
    <source>
        <dbReference type="SAM" id="MobiDB-lite"/>
    </source>
</evidence>
<evidence type="ECO:0000313" key="2">
    <source>
        <dbReference type="EMBL" id="GIL56690.1"/>
    </source>
</evidence>
<dbReference type="AlphaFoldDB" id="A0A8J4B9C7"/>
<comment type="caution">
    <text evidence="2">The sequence shown here is derived from an EMBL/GenBank/DDBJ whole genome shotgun (WGS) entry which is preliminary data.</text>
</comment>
<sequence>MSYNDEQLKLFLKVLLENDWDILYGLTRFCKLLFSGLTDDSNRAENPSDSSENSRLLSESVISRSVRTMAAPFAYRSPLCRRQLYRPLSRLPVIVAGPRTPDPPSLMQLIAHEQERT</sequence>
<proteinExistence type="predicted"/>
<name>A0A8J4B9C7_9CHLO</name>
<gene>
    <name evidence="2" type="ORF">Vafri_12004</name>
</gene>
<feature type="compositionally biased region" description="Polar residues" evidence="1">
    <location>
        <begin position="44"/>
        <end position="57"/>
    </location>
</feature>
<feature type="region of interest" description="Disordered" evidence="1">
    <location>
        <begin position="38"/>
        <end position="57"/>
    </location>
</feature>
<accession>A0A8J4B9C7</accession>
<keyword evidence="3" id="KW-1185">Reference proteome</keyword>
<organism evidence="2 3">
    <name type="scientific">Volvox africanus</name>
    <dbReference type="NCBI Taxonomy" id="51714"/>
    <lineage>
        <taxon>Eukaryota</taxon>
        <taxon>Viridiplantae</taxon>
        <taxon>Chlorophyta</taxon>
        <taxon>core chlorophytes</taxon>
        <taxon>Chlorophyceae</taxon>
        <taxon>CS clade</taxon>
        <taxon>Chlamydomonadales</taxon>
        <taxon>Volvocaceae</taxon>
        <taxon>Volvox</taxon>
    </lineage>
</organism>
<evidence type="ECO:0000313" key="3">
    <source>
        <dbReference type="Proteomes" id="UP000747399"/>
    </source>
</evidence>
<reference evidence="2" key="1">
    <citation type="journal article" date="2021" name="Proc. Natl. Acad. Sci. U.S.A.">
        <title>Three genomes in the algal genus Volvox reveal the fate of a haploid sex-determining region after a transition to homothallism.</title>
        <authorList>
            <person name="Yamamoto K."/>
            <person name="Hamaji T."/>
            <person name="Kawai-Toyooka H."/>
            <person name="Matsuzaki R."/>
            <person name="Takahashi F."/>
            <person name="Nishimura Y."/>
            <person name="Kawachi M."/>
            <person name="Noguchi H."/>
            <person name="Minakuchi Y."/>
            <person name="Umen J.G."/>
            <person name="Toyoda A."/>
            <person name="Nozaki H."/>
        </authorList>
    </citation>
    <scope>NUCLEOTIDE SEQUENCE</scope>
    <source>
        <strain evidence="2">NIES-3780</strain>
    </source>
</reference>